<dbReference type="Proteomes" id="UP000093199">
    <property type="component" value="Unassembled WGS sequence"/>
</dbReference>
<sequence>MEVYLQLLTKTTHGALSIKEITVAANVSRTTFYHYFADKDALWGAVKEKIYALFLSYYESANRTSDRIVTFTLCEHIFKYRTFYERVFHDAYEIQQLSNLLAEKLYVTFQDKDYATFASYGTIGYLSIWVQQYFIISPQEAGERLLKIGGTNWSFENFTASLL</sequence>
<dbReference type="OrthoDB" id="9810250at2"/>
<dbReference type="RefSeq" id="WP_066545719.1">
    <property type="nucleotide sequence ID" value="NZ_MASJ01000023.1"/>
</dbReference>
<evidence type="ECO:0000256" key="2">
    <source>
        <dbReference type="PROSITE-ProRule" id="PRU00335"/>
    </source>
</evidence>
<evidence type="ECO:0000313" key="5">
    <source>
        <dbReference type="Proteomes" id="UP000093199"/>
    </source>
</evidence>
<proteinExistence type="predicted"/>
<evidence type="ECO:0000259" key="3">
    <source>
        <dbReference type="PROSITE" id="PS50977"/>
    </source>
</evidence>
<dbReference type="PANTHER" id="PTHR43479:SF7">
    <property type="entry name" value="TETR-FAMILY TRANSCRIPTIONAL REGULATOR"/>
    <property type="match status" value="1"/>
</dbReference>
<evidence type="ECO:0000313" key="4">
    <source>
        <dbReference type="EMBL" id="OCS84615.1"/>
    </source>
</evidence>
<organism evidence="4 5">
    <name type="scientific">Caryophanon tenue</name>
    <dbReference type="NCBI Taxonomy" id="33978"/>
    <lineage>
        <taxon>Bacteria</taxon>
        <taxon>Bacillati</taxon>
        <taxon>Bacillota</taxon>
        <taxon>Bacilli</taxon>
        <taxon>Bacillales</taxon>
        <taxon>Caryophanaceae</taxon>
        <taxon>Caryophanon</taxon>
    </lineage>
</organism>
<accession>A0A1C0YBV2</accession>
<dbReference type="PANTHER" id="PTHR43479">
    <property type="entry name" value="ACREF/ENVCD OPERON REPRESSOR-RELATED"/>
    <property type="match status" value="1"/>
</dbReference>
<dbReference type="STRING" id="33978.A6M13_03290"/>
<name>A0A1C0YBV2_9BACL</name>
<dbReference type="SUPFAM" id="SSF46689">
    <property type="entry name" value="Homeodomain-like"/>
    <property type="match status" value="1"/>
</dbReference>
<dbReference type="InterPro" id="IPR050624">
    <property type="entry name" value="HTH-type_Tx_Regulator"/>
</dbReference>
<dbReference type="InterPro" id="IPR001647">
    <property type="entry name" value="HTH_TetR"/>
</dbReference>
<reference evidence="4 5" key="1">
    <citation type="submission" date="2016-07" db="EMBL/GenBank/DDBJ databases">
        <title>Caryophanon tenue genome sequencing.</title>
        <authorList>
            <person name="Verma A."/>
            <person name="Pal Y."/>
            <person name="Krishnamurthi S."/>
        </authorList>
    </citation>
    <scope>NUCLEOTIDE SEQUENCE [LARGE SCALE GENOMIC DNA]</scope>
    <source>
        <strain evidence="4 5">DSM 14152</strain>
    </source>
</reference>
<comment type="caution">
    <text evidence="4">The sequence shown here is derived from an EMBL/GenBank/DDBJ whole genome shotgun (WGS) entry which is preliminary data.</text>
</comment>
<dbReference type="AlphaFoldDB" id="A0A1C0YBV2"/>
<keyword evidence="1 2" id="KW-0238">DNA-binding</keyword>
<feature type="DNA-binding region" description="H-T-H motif" evidence="2">
    <location>
        <begin position="17"/>
        <end position="36"/>
    </location>
</feature>
<dbReference type="GO" id="GO:0003677">
    <property type="term" value="F:DNA binding"/>
    <property type="evidence" value="ECO:0007669"/>
    <property type="project" value="UniProtKB-UniRule"/>
</dbReference>
<dbReference type="PROSITE" id="PS50977">
    <property type="entry name" value="HTH_TETR_2"/>
    <property type="match status" value="1"/>
</dbReference>
<dbReference type="InterPro" id="IPR009057">
    <property type="entry name" value="Homeodomain-like_sf"/>
</dbReference>
<dbReference type="Gene3D" id="1.10.357.10">
    <property type="entry name" value="Tetracycline Repressor, domain 2"/>
    <property type="match status" value="1"/>
</dbReference>
<keyword evidence="5" id="KW-1185">Reference proteome</keyword>
<gene>
    <name evidence="4" type="ORF">A6M13_03290</name>
</gene>
<protein>
    <recommendedName>
        <fullName evidence="3">HTH tetR-type domain-containing protein</fullName>
    </recommendedName>
</protein>
<evidence type="ECO:0000256" key="1">
    <source>
        <dbReference type="ARBA" id="ARBA00023125"/>
    </source>
</evidence>
<dbReference type="Pfam" id="PF00440">
    <property type="entry name" value="TetR_N"/>
    <property type="match status" value="1"/>
</dbReference>
<feature type="domain" description="HTH tetR-type" evidence="3">
    <location>
        <begin position="1"/>
        <end position="54"/>
    </location>
</feature>
<dbReference type="EMBL" id="MASJ01000023">
    <property type="protein sequence ID" value="OCS84615.1"/>
    <property type="molecule type" value="Genomic_DNA"/>
</dbReference>